<dbReference type="PANTHER" id="PTHR46056">
    <property type="entry name" value="LONG-CHAIN-ALCOHOL OXIDASE"/>
    <property type="match status" value="1"/>
</dbReference>
<dbReference type="Pfam" id="PF05199">
    <property type="entry name" value="GMC_oxred_C"/>
    <property type="match status" value="1"/>
</dbReference>
<keyword evidence="3" id="KW-0274">FAD</keyword>
<keyword evidence="9" id="KW-1185">Reference proteome</keyword>
<dbReference type="Proteomes" id="UP000319103">
    <property type="component" value="Unassembled WGS sequence"/>
</dbReference>
<dbReference type="InterPro" id="IPR036188">
    <property type="entry name" value="FAD/NAD-bd_sf"/>
</dbReference>
<evidence type="ECO:0000256" key="3">
    <source>
        <dbReference type="ARBA" id="ARBA00022827"/>
    </source>
</evidence>
<dbReference type="Pfam" id="PF00732">
    <property type="entry name" value="GMC_oxred_N"/>
    <property type="match status" value="1"/>
</dbReference>
<name>A0A540WAE4_9ACTN</name>
<feature type="region of interest" description="Disordered" evidence="5">
    <location>
        <begin position="150"/>
        <end position="177"/>
    </location>
</feature>
<organism evidence="8 9">
    <name type="scientific">Kitasatospora acidiphila</name>
    <dbReference type="NCBI Taxonomy" id="2567942"/>
    <lineage>
        <taxon>Bacteria</taxon>
        <taxon>Bacillati</taxon>
        <taxon>Actinomycetota</taxon>
        <taxon>Actinomycetes</taxon>
        <taxon>Kitasatosporales</taxon>
        <taxon>Streptomycetaceae</taxon>
        <taxon>Kitasatospora</taxon>
    </lineage>
</organism>
<evidence type="ECO:0000259" key="7">
    <source>
        <dbReference type="Pfam" id="PF05199"/>
    </source>
</evidence>
<dbReference type="AlphaFoldDB" id="A0A540WAE4"/>
<dbReference type="SUPFAM" id="SSF51905">
    <property type="entry name" value="FAD/NAD(P)-binding domain"/>
    <property type="match status" value="1"/>
</dbReference>
<proteinExistence type="inferred from homology"/>
<dbReference type="EMBL" id="VIGB01000003">
    <property type="protein sequence ID" value="TQF05995.1"/>
    <property type="molecule type" value="Genomic_DNA"/>
</dbReference>
<sequence length="520" mass="56693">MTDIWAANAPPLVTARRDRYDADVVIIGSGAGGATTAWALAGSGARVLVLERGGFLPREPENWSPQAVFGEQLYHNAEPWRTPRGKRFVSAAHYYVGGTTKVYGASLPRLRESDFGAVEHYEGTSPAWPFGYAELEPFYAEAERLYRVHGHQHGAERPGDPTAPPRSGPFPHPPVEHEPYVADLERRLRRQGLHPFPLELGIDLAPGRSCLRCGTCDGFPCRVGAKSDAETRALRPALRRGNVRLLTHTRVTRLDTDRAGRAVTTVHALREGRPVTVTAGRVVLSAGAINSAALMLRSANEQYPDGLANGSGLVGRNLMLHNSSVVVAVDPRRRNPVTFQKTLAVNDYYHSGPSGRYPLGNLQLMGKVRPEMLPGACPHGLRAGLTAHSLDWWVMSEDLPDPDNRVTLAPDGQIVLRREPTNRRAHRELLRAARRMLHRAGYPLVLAHRMGIDATGHQCGTTVAGLDEARSVLDPLCRSHQLRNLYVVDGGFFPSSAAVNPTLTIAAQALRAARLGGLLD</sequence>
<comment type="similarity">
    <text evidence="1">Belongs to the GMC oxidoreductase family.</text>
</comment>
<feature type="domain" description="Glucose-methanol-choline oxidoreductase C-terminal" evidence="7">
    <location>
        <begin position="401"/>
        <end position="509"/>
    </location>
</feature>
<evidence type="ECO:0000313" key="8">
    <source>
        <dbReference type="EMBL" id="TQF05995.1"/>
    </source>
</evidence>
<dbReference type="Gene3D" id="3.50.50.60">
    <property type="entry name" value="FAD/NAD(P)-binding domain"/>
    <property type="match status" value="2"/>
</dbReference>
<dbReference type="InterPro" id="IPR022357">
    <property type="entry name" value="MIP_CS"/>
</dbReference>
<dbReference type="GO" id="GO:0050660">
    <property type="term" value="F:flavin adenine dinucleotide binding"/>
    <property type="evidence" value="ECO:0007669"/>
    <property type="project" value="InterPro"/>
</dbReference>
<evidence type="ECO:0000256" key="5">
    <source>
        <dbReference type="SAM" id="MobiDB-lite"/>
    </source>
</evidence>
<dbReference type="InterPro" id="IPR007867">
    <property type="entry name" value="GMC_OxRtase_C"/>
</dbReference>
<dbReference type="InterPro" id="IPR000172">
    <property type="entry name" value="GMC_OxRdtase_N"/>
</dbReference>
<evidence type="ECO:0000313" key="9">
    <source>
        <dbReference type="Proteomes" id="UP000319103"/>
    </source>
</evidence>
<dbReference type="Pfam" id="PF13450">
    <property type="entry name" value="NAD_binding_8"/>
    <property type="match status" value="1"/>
</dbReference>
<dbReference type="OrthoDB" id="9798604at2"/>
<feature type="domain" description="Glucose-methanol-choline oxidoreductase N-terminal" evidence="6">
    <location>
        <begin position="208"/>
        <end position="321"/>
    </location>
</feature>
<comment type="caution">
    <text evidence="8">The sequence shown here is derived from an EMBL/GenBank/DDBJ whole genome shotgun (WGS) entry which is preliminary data.</text>
</comment>
<gene>
    <name evidence="8" type="ORF">E6W39_31940</name>
</gene>
<feature type="compositionally biased region" description="Pro residues" evidence="5">
    <location>
        <begin position="161"/>
        <end position="173"/>
    </location>
</feature>
<reference evidence="8 9" key="1">
    <citation type="submission" date="2019-06" db="EMBL/GenBank/DDBJ databases">
        <title>Description of Kitasatospora acidophila sp. nov. isolated from pine grove soil, and reclassification of Streptomyces novaecaesareae to Kitasatospora novaeceasareae comb. nov.</title>
        <authorList>
            <person name="Kim M.J."/>
        </authorList>
    </citation>
    <scope>NUCLEOTIDE SEQUENCE [LARGE SCALE GENOMIC DNA]</scope>
    <source>
        <strain evidence="8 9">MMS16-CNU292</strain>
    </source>
</reference>
<protein>
    <submittedName>
        <fullName evidence="8">GMC family oxidoreductase</fullName>
    </submittedName>
</protein>
<dbReference type="PANTHER" id="PTHR46056:SF12">
    <property type="entry name" value="LONG-CHAIN-ALCOHOL OXIDASE"/>
    <property type="match status" value="1"/>
</dbReference>
<accession>A0A540WAE4</accession>
<evidence type="ECO:0000259" key="6">
    <source>
        <dbReference type="Pfam" id="PF00732"/>
    </source>
</evidence>
<keyword evidence="4" id="KW-0560">Oxidoreductase</keyword>
<keyword evidence="2" id="KW-0285">Flavoprotein</keyword>
<evidence type="ECO:0000256" key="2">
    <source>
        <dbReference type="ARBA" id="ARBA00022630"/>
    </source>
</evidence>
<dbReference type="PROSITE" id="PS00221">
    <property type="entry name" value="MIP"/>
    <property type="match status" value="1"/>
</dbReference>
<dbReference type="RefSeq" id="WP_141636443.1">
    <property type="nucleotide sequence ID" value="NZ_VIGB01000003.1"/>
</dbReference>
<dbReference type="GO" id="GO:0016614">
    <property type="term" value="F:oxidoreductase activity, acting on CH-OH group of donors"/>
    <property type="evidence" value="ECO:0007669"/>
    <property type="project" value="InterPro"/>
</dbReference>
<evidence type="ECO:0000256" key="4">
    <source>
        <dbReference type="ARBA" id="ARBA00023002"/>
    </source>
</evidence>
<evidence type="ECO:0000256" key="1">
    <source>
        <dbReference type="ARBA" id="ARBA00010790"/>
    </source>
</evidence>